<dbReference type="PANTHER" id="PTHR31973">
    <property type="entry name" value="POLYPROTEIN, PUTATIVE-RELATED"/>
    <property type="match status" value="1"/>
</dbReference>
<feature type="compositionally biased region" description="Polar residues" evidence="5">
    <location>
        <begin position="134"/>
        <end position="143"/>
    </location>
</feature>
<evidence type="ECO:0000256" key="2">
    <source>
        <dbReference type="ARBA" id="ARBA00022771"/>
    </source>
</evidence>
<comment type="caution">
    <text evidence="7">The sequence shown here is derived from an EMBL/GenBank/DDBJ whole genome shotgun (WGS) entry which is preliminary data.</text>
</comment>
<dbReference type="SMART" id="SM00575">
    <property type="entry name" value="ZnF_PMZ"/>
    <property type="match status" value="1"/>
</dbReference>
<dbReference type="InterPro" id="IPR018289">
    <property type="entry name" value="MULE_transposase_dom"/>
</dbReference>
<dbReference type="InterPro" id="IPR006564">
    <property type="entry name" value="Znf_PMZ"/>
</dbReference>
<feature type="domain" description="SWIM-type" evidence="6">
    <location>
        <begin position="654"/>
        <end position="689"/>
    </location>
</feature>
<evidence type="ECO:0000256" key="1">
    <source>
        <dbReference type="ARBA" id="ARBA00022723"/>
    </source>
</evidence>
<evidence type="ECO:0000313" key="8">
    <source>
        <dbReference type="Proteomes" id="UP001140206"/>
    </source>
</evidence>
<dbReference type="PROSITE" id="PS50966">
    <property type="entry name" value="ZF_SWIM"/>
    <property type="match status" value="1"/>
</dbReference>
<proteinExistence type="predicted"/>
<keyword evidence="3" id="KW-0862">Zinc</keyword>
<dbReference type="EMBL" id="JAMFTS010000003">
    <property type="protein sequence ID" value="KAJ4772624.1"/>
    <property type="molecule type" value="Genomic_DNA"/>
</dbReference>
<evidence type="ECO:0000256" key="5">
    <source>
        <dbReference type="SAM" id="MobiDB-lite"/>
    </source>
</evidence>
<evidence type="ECO:0000256" key="4">
    <source>
        <dbReference type="PROSITE-ProRule" id="PRU00325"/>
    </source>
</evidence>
<dbReference type="InterPro" id="IPR007527">
    <property type="entry name" value="Znf_SWIM"/>
</dbReference>
<dbReference type="Pfam" id="PF04434">
    <property type="entry name" value="SWIM"/>
    <property type="match status" value="1"/>
</dbReference>
<dbReference type="Proteomes" id="UP001140206">
    <property type="component" value="Chromosome 3"/>
</dbReference>
<keyword evidence="8" id="KW-1185">Reference proteome</keyword>
<dbReference type="PANTHER" id="PTHR31973:SF195">
    <property type="entry name" value="MUDR FAMILY TRANSPOSASE"/>
    <property type="match status" value="1"/>
</dbReference>
<sequence>MFPISIYTGGAVENGPMGATYNKPPSASYPAQDDITFDELKRKIFELTRINEDKNSINVNARWNAGTGASHCFVLLPICENSMWRMLVEKTLSSASGWSIVELFIEAVPNSVCTQNDPGEKSHSIVECTEKASENSTQENGLFNRNRREENQEDPLLGEKAKEEESQDLTDDESIDLKLYDESALYEGRLFDSLDDLRRFVKEYHINQNRKLVTEVSGPIQYVVKCMDPECGWRLYAASDRDRSYYQIKKIKGEHVCSNEADGEDHVNMSSEFISELIVDLIRKKGDASPKEIQEFVYKLYRCTPSYGKAWRAKELAITQLFGEWKESYTNLAPYLNAIQVANPGTKVEWLSDSTVDPNVRLFRGVAWAFAPAIEGFKNCRPVISIDSTKLCGKYGGRMLIAVAYDAEGQLLPLAFAAIKDEEDDESWSWFMRWLRQEVVGPRPLCVISDRQDSILSLFDQEDSGWYTGTGQAFHRYCSRYLSESIPRAFKTIDLVRLVQWVSSQNQLRKFRLGMMRIMETNRDAYDWLVKVGTKPDEESAFHLWSLCEDGGYRYGIMAENGNESIFNLFPGIQELPITALVELTFVKSAETFARQRELTSKIEVEKQQLWCNKVTAILEARRAKASQHRIVSIQSQSFLQEEVEVETRAEVKHTVRVGDDQRSSCSCQKPQLTGIPCSHLLAFCAFRSINANYLVDTAYGARRLLATWAPQFHPPPSSPDEWPDYMGVAYSPLCKMSKRGRRKKNVWSPSIPEKLKKPGSAAAYRCGLGKQIGHSKRCCSRNQLAFDTTSES</sequence>
<dbReference type="AlphaFoldDB" id="A0AAV8DXE3"/>
<feature type="region of interest" description="Disordered" evidence="5">
    <location>
        <begin position="129"/>
        <end position="171"/>
    </location>
</feature>
<name>A0AAV8DXE3_9POAL</name>
<protein>
    <submittedName>
        <fullName evidence="7">MuDR family transposase</fullName>
    </submittedName>
</protein>
<evidence type="ECO:0000256" key="3">
    <source>
        <dbReference type="ARBA" id="ARBA00022833"/>
    </source>
</evidence>
<organism evidence="7 8">
    <name type="scientific">Rhynchospora pubera</name>
    <dbReference type="NCBI Taxonomy" id="906938"/>
    <lineage>
        <taxon>Eukaryota</taxon>
        <taxon>Viridiplantae</taxon>
        <taxon>Streptophyta</taxon>
        <taxon>Embryophyta</taxon>
        <taxon>Tracheophyta</taxon>
        <taxon>Spermatophyta</taxon>
        <taxon>Magnoliopsida</taxon>
        <taxon>Liliopsida</taxon>
        <taxon>Poales</taxon>
        <taxon>Cyperaceae</taxon>
        <taxon>Cyperoideae</taxon>
        <taxon>Rhynchosporeae</taxon>
        <taxon>Rhynchospora</taxon>
    </lineage>
</organism>
<dbReference type="Pfam" id="PF10551">
    <property type="entry name" value="MULE"/>
    <property type="match status" value="1"/>
</dbReference>
<reference evidence="7" key="1">
    <citation type="submission" date="2022-08" db="EMBL/GenBank/DDBJ databases">
        <authorList>
            <person name="Marques A."/>
        </authorList>
    </citation>
    <scope>NUCLEOTIDE SEQUENCE</scope>
    <source>
        <strain evidence="7">RhyPub2mFocal</strain>
        <tissue evidence="7">Leaves</tissue>
    </source>
</reference>
<accession>A0AAV8DXE3</accession>
<keyword evidence="2 4" id="KW-0863">Zinc-finger</keyword>
<gene>
    <name evidence="7" type="ORF">LUZ62_056881</name>
</gene>
<evidence type="ECO:0000259" key="6">
    <source>
        <dbReference type="PROSITE" id="PS50966"/>
    </source>
</evidence>
<keyword evidence="1" id="KW-0479">Metal-binding</keyword>
<evidence type="ECO:0000313" key="7">
    <source>
        <dbReference type="EMBL" id="KAJ4772624.1"/>
    </source>
</evidence>
<dbReference type="GO" id="GO:0008270">
    <property type="term" value="F:zinc ion binding"/>
    <property type="evidence" value="ECO:0007669"/>
    <property type="project" value="UniProtKB-KW"/>
</dbReference>